<gene>
    <name evidence="5" type="ORF">SAMN06265373_101687</name>
</gene>
<dbReference type="Gene3D" id="3.40.1410.10">
    <property type="entry name" value="Chorismate lyase-like"/>
    <property type="match status" value="1"/>
</dbReference>
<dbReference type="RefSeq" id="WP_283424531.1">
    <property type="nucleotide sequence ID" value="NZ_FXTY01000001.1"/>
</dbReference>
<evidence type="ECO:0000259" key="4">
    <source>
        <dbReference type="PROSITE" id="PS50949"/>
    </source>
</evidence>
<dbReference type="Pfam" id="PF00392">
    <property type="entry name" value="GntR"/>
    <property type="match status" value="1"/>
</dbReference>
<dbReference type="PROSITE" id="PS50949">
    <property type="entry name" value="HTH_GNTR"/>
    <property type="match status" value="1"/>
</dbReference>
<dbReference type="InterPro" id="IPR036390">
    <property type="entry name" value="WH_DNA-bd_sf"/>
</dbReference>
<dbReference type="InterPro" id="IPR036388">
    <property type="entry name" value="WH-like_DNA-bd_sf"/>
</dbReference>
<organism evidence="5 6">
    <name type="scientific">Shimia sagamensis</name>
    <dbReference type="NCBI Taxonomy" id="1566352"/>
    <lineage>
        <taxon>Bacteria</taxon>
        <taxon>Pseudomonadati</taxon>
        <taxon>Pseudomonadota</taxon>
        <taxon>Alphaproteobacteria</taxon>
        <taxon>Rhodobacterales</taxon>
        <taxon>Roseobacteraceae</taxon>
    </lineage>
</organism>
<dbReference type="EMBL" id="FXTY01000001">
    <property type="protein sequence ID" value="SMP06894.1"/>
    <property type="molecule type" value="Genomic_DNA"/>
</dbReference>
<evidence type="ECO:0000313" key="6">
    <source>
        <dbReference type="Proteomes" id="UP001157961"/>
    </source>
</evidence>
<dbReference type="PANTHER" id="PTHR44846:SF1">
    <property type="entry name" value="MANNOSYL-D-GLYCERATE TRANSPORT_METABOLISM SYSTEM REPRESSOR MNGR-RELATED"/>
    <property type="match status" value="1"/>
</dbReference>
<keyword evidence="3" id="KW-0804">Transcription</keyword>
<dbReference type="InterPro" id="IPR011663">
    <property type="entry name" value="UTRA"/>
</dbReference>
<dbReference type="InterPro" id="IPR000524">
    <property type="entry name" value="Tscrpt_reg_HTH_GntR"/>
</dbReference>
<keyword evidence="1" id="KW-0805">Transcription regulation</keyword>
<dbReference type="Gene3D" id="1.10.10.10">
    <property type="entry name" value="Winged helix-like DNA-binding domain superfamily/Winged helix DNA-binding domain"/>
    <property type="match status" value="1"/>
</dbReference>
<dbReference type="Pfam" id="PF07702">
    <property type="entry name" value="UTRA"/>
    <property type="match status" value="1"/>
</dbReference>
<dbReference type="Proteomes" id="UP001157961">
    <property type="component" value="Unassembled WGS sequence"/>
</dbReference>
<dbReference type="InterPro" id="IPR050679">
    <property type="entry name" value="Bact_HTH_transcr_reg"/>
</dbReference>
<dbReference type="SUPFAM" id="SSF64288">
    <property type="entry name" value="Chorismate lyase-like"/>
    <property type="match status" value="1"/>
</dbReference>
<name>A0ABY1NED7_9RHOB</name>
<accession>A0ABY1NED7</accession>
<evidence type="ECO:0000313" key="5">
    <source>
        <dbReference type="EMBL" id="SMP06894.1"/>
    </source>
</evidence>
<evidence type="ECO:0000256" key="1">
    <source>
        <dbReference type="ARBA" id="ARBA00023015"/>
    </source>
</evidence>
<dbReference type="SUPFAM" id="SSF46785">
    <property type="entry name" value="Winged helix' DNA-binding domain"/>
    <property type="match status" value="1"/>
</dbReference>
<keyword evidence="2" id="KW-0238">DNA-binding</keyword>
<evidence type="ECO:0000256" key="3">
    <source>
        <dbReference type="ARBA" id="ARBA00023163"/>
    </source>
</evidence>
<feature type="domain" description="HTH gntR-type" evidence="4">
    <location>
        <begin position="19"/>
        <end position="87"/>
    </location>
</feature>
<keyword evidence="6" id="KW-1185">Reference proteome</keyword>
<dbReference type="SMART" id="SM00345">
    <property type="entry name" value="HTH_GNTR"/>
    <property type="match status" value="1"/>
</dbReference>
<comment type="caution">
    <text evidence="5">The sequence shown here is derived from an EMBL/GenBank/DDBJ whole genome shotgun (WGS) entry which is preliminary data.</text>
</comment>
<evidence type="ECO:0000256" key="2">
    <source>
        <dbReference type="ARBA" id="ARBA00023125"/>
    </source>
</evidence>
<dbReference type="CDD" id="cd07377">
    <property type="entry name" value="WHTH_GntR"/>
    <property type="match status" value="1"/>
</dbReference>
<dbReference type="PANTHER" id="PTHR44846">
    <property type="entry name" value="MANNOSYL-D-GLYCERATE TRANSPORT/METABOLISM SYSTEM REPRESSOR MNGR-RELATED"/>
    <property type="match status" value="1"/>
</dbReference>
<protein>
    <submittedName>
        <fullName evidence="5">Transcriptional regulator, GntR family</fullName>
    </submittedName>
</protein>
<proteinExistence type="predicted"/>
<reference evidence="5 6" key="1">
    <citation type="submission" date="2017-05" db="EMBL/GenBank/DDBJ databases">
        <authorList>
            <person name="Varghese N."/>
            <person name="Submissions S."/>
        </authorList>
    </citation>
    <scope>NUCLEOTIDE SEQUENCE [LARGE SCALE GENOMIC DNA]</scope>
    <source>
        <strain evidence="5 6">DSM 29734</strain>
    </source>
</reference>
<dbReference type="PRINTS" id="PR00035">
    <property type="entry name" value="HTHGNTR"/>
</dbReference>
<sequence length="251" mass="27904">MTIADTIFNPETWYRAGRGPRYQQLSRHIATEIRTGRLQPGDQLPPERDLADKADISRVTVRKAVAQLVEEGLIEQRRGAGSFVAEASPRLEQSLSSLVSFTETMQARGMTATSEVLSRGLFSPNPDEMVTLGLAAHEKVSRINRLRSAGGVPIALEYSSLPRDILRDPELIETSLYEILRRDNSAPRRAIQRVTALNLSPTDADLMKLPEGSAVLQIVRTGYLGSGRPIELTRGLYRSDIYDFVSELRLD</sequence>
<dbReference type="SMART" id="SM00866">
    <property type="entry name" value="UTRA"/>
    <property type="match status" value="1"/>
</dbReference>
<dbReference type="InterPro" id="IPR028978">
    <property type="entry name" value="Chorismate_lyase_/UTRA_dom_sf"/>
</dbReference>